<protein>
    <submittedName>
        <fullName evidence="1">Uncharacterized protein</fullName>
    </submittedName>
</protein>
<accession>A0A4U9UVG4</accession>
<evidence type="ECO:0000313" key="1">
    <source>
        <dbReference type="EMBL" id="VTR34094.1"/>
    </source>
</evidence>
<gene>
    <name evidence="1" type="ORF">NCTC12965_03582</name>
</gene>
<dbReference type="EMBL" id="CABEEZ010000075">
    <property type="protein sequence ID" value="VTR34094.1"/>
    <property type="molecule type" value="Genomic_DNA"/>
</dbReference>
<proteinExistence type="predicted"/>
<name>A0A4U9UVG4_SERFO</name>
<sequence>MNKPQLFGVFTLLSLLFLLLALGAYRLYSQYQQTHFNCEAMLLVHKDDAELALHG</sequence>
<reference evidence="1" key="1">
    <citation type="submission" date="2019-05" db="EMBL/GenBank/DDBJ databases">
        <authorList>
            <consortium name="Pathogen Informatics"/>
        </authorList>
    </citation>
    <scope>NUCLEOTIDE SEQUENCE [LARGE SCALE GENOMIC DNA]</scope>
    <source>
        <strain evidence="1">NCTC12965</strain>
    </source>
</reference>
<dbReference type="AlphaFoldDB" id="A0A4U9UVG4"/>
<organism evidence="1">
    <name type="scientific">Serratia fonticola</name>
    <dbReference type="NCBI Taxonomy" id="47917"/>
    <lineage>
        <taxon>Bacteria</taxon>
        <taxon>Pseudomonadati</taxon>
        <taxon>Pseudomonadota</taxon>
        <taxon>Gammaproteobacteria</taxon>
        <taxon>Enterobacterales</taxon>
        <taxon>Yersiniaceae</taxon>
        <taxon>Serratia</taxon>
    </lineage>
</organism>